<feature type="region of interest" description="Disordered" evidence="7">
    <location>
        <begin position="157"/>
        <end position="179"/>
    </location>
</feature>
<evidence type="ECO:0000256" key="5">
    <source>
        <dbReference type="ARBA" id="ARBA00023136"/>
    </source>
</evidence>
<feature type="region of interest" description="Disordered" evidence="7">
    <location>
        <begin position="272"/>
        <end position="338"/>
    </location>
</feature>
<dbReference type="Proteomes" id="UP001589707">
    <property type="component" value="Unassembled WGS sequence"/>
</dbReference>
<dbReference type="RefSeq" id="WP_376840925.1">
    <property type="nucleotide sequence ID" value="NZ_JBHMAU010000070.1"/>
</dbReference>
<dbReference type="InterPro" id="IPR045214">
    <property type="entry name" value="Surf1/Surf4"/>
</dbReference>
<evidence type="ECO:0000313" key="9">
    <source>
        <dbReference type="Proteomes" id="UP001589707"/>
    </source>
</evidence>
<protein>
    <recommendedName>
        <fullName evidence="6">SURF1-like protein</fullName>
    </recommendedName>
</protein>
<feature type="transmembrane region" description="Helical" evidence="6">
    <location>
        <begin position="219"/>
        <end position="238"/>
    </location>
</feature>
<keyword evidence="3 6" id="KW-0812">Transmembrane</keyword>
<dbReference type="PANTHER" id="PTHR23427">
    <property type="entry name" value="SURFEIT LOCUS PROTEIN"/>
    <property type="match status" value="1"/>
</dbReference>
<keyword evidence="4 6" id="KW-1133">Transmembrane helix</keyword>
<feature type="compositionally biased region" description="Acidic residues" evidence="7">
    <location>
        <begin position="326"/>
        <end position="338"/>
    </location>
</feature>
<dbReference type="InterPro" id="IPR002994">
    <property type="entry name" value="Surf1/Shy1"/>
</dbReference>
<evidence type="ECO:0000256" key="6">
    <source>
        <dbReference type="RuleBase" id="RU363076"/>
    </source>
</evidence>
<comment type="subcellular location">
    <subcellularLocation>
        <location evidence="6">Cell membrane</location>
        <topology evidence="6">Multi-pass membrane protein</topology>
    </subcellularLocation>
    <subcellularLocation>
        <location evidence="1">Membrane</location>
    </subcellularLocation>
</comment>
<keyword evidence="5 6" id="KW-0472">Membrane</keyword>
<keyword evidence="9" id="KW-1185">Reference proteome</keyword>
<organism evidence="8 9">
    <name type="scientific">Brevibacterium otitidis</name>
    <dbReference type="NCBI Taxonomy" id="53364"/>
    <lineage>
        <taxon>Bacteria</taxon>
        <taxon>Bacillati</taxon>
        <taxon>Actinomycetota</taxon>
        <taxon>Actinomycetes</taxon>
        <taxon>Micrococcales</taxon>
        <taxon>Brevibacteriaceae</taxon>
        <taxon>Brevibacterium</taxon>
    </lineage>
</organism>
<dbReference type="EMBL" id="JBHMAU010000070">
    <property type="protein sequence ID" value="MFB9777031.1"/>
    <property type="molecule type" value="Genomic_DNA"/>
</dbReference>
<dbReference type="PANTHER" id="PTHR23427:SF2">
    <property type="entry name" value="SURFEIT LOCUS PROTEIN 1"/>
    <property type="match status" value="1"/>
</dbReference>
<evidence type="ECO:0000256" key="1">
    <source>
        <dbReference type="ARBA" id="ARBA00004370"/>
    </source>
</evidence>
<name>A0ABV5X4S8_9MICO</name>
<comment type="caution">
    <text evidence="8">The sequence shown here is derived from an EMBL/GenBank/DDBJ whole genome shotgun (WGS) entry which is preliminary data.</text>
</comment>
<evidence type="ECO:0000256" key="2">
    <source>
        <dbReference type="ARBA" id="ARBA00007165"/>
    </source>
</evidence>
<gene>
    <name evidence="8" type="ORF">ACFFN1_11580</name>
</gene>
<reference evidence="8 9" key="1">
    <citation type="submission" date="2024-09" db="EMBL/GenBank/DDBJ databases">
        <authorList>
            <person name="Sun Q."/>
            <person name="Mori K."/>
        </authorList>
    </citation>
    <scope>NUCLEOTIDE SEQUENCE [LARGE SCALE GENOMIC DNA]</scope>
    <source>
        <strain evidence="8 9">JCM 11683</strain>
    </source>
</reference>
<dbReference type="CDD" id="cd06662">
    <property type="entry name" value="SURF1"/>
    <property type="match status" value="1"/>
</dbReference>
<evidence type="ECO:0000256" key="3">
    <source>
        <dbReference type="ARBA" id="ARBA00022692"/>
    </source>
</evidence>
<evidence type="ECO:0000313" key="8">
    <source>
        <dbReference type="EMBL" id="MFB9777031.1"/>
    </source>
</evidence>
<dbReference type="Pfam" id="PF02104">
    <property type="entry name" value="SURF1"/>
    <property type="match status" value="1"/>
</dbReference>
<accession>A0ABV5X4S8</accession>
<feature type="transmembrane region" description="Helical" evidence="6">
    <location>
        <begin position="14"/>
        <end position="34"/>
    </location>
</feature>
<feature type="compositionally biased region" description="Polar residues" evidence="7">
    <location>
        <begin position="163"/>
        <end position="175"/>
    </location>
</feature>
<keyword evidence="6" id="KW-1003">Cell membrane</keyword>
<evidence type="ECO:0000256" key="4">
    <source>
        <dbReference type="ARBA" id="ARBA00022989"/>
    </source>
</evidence>
<evidence type="ECO:0000256" key="7">
    <source>
        <dbReference type="SAM" id="MobiDB-lite"/>
    </source>
</evidence>
<sequence>MAASSYSFIFSSRWMRYIVMAIVAAVACGFLANWQNNRREARDAEIARINANYHGAAEPLAEILPETSTRLPEDLEWKRFEATGTYDPASTVFIRNRSVDGQAGLYVLVPLRTDSGAELAVVRGWVPPGQTGQTPDLALLPDPPAGEVTVTGWLRVPQDSPDETVTQNSLRSIDPQNVPGMTDPYTGAYAQLDAEDPPAAEGLTALPPPSTDPGSHLSYTFQWIVFGIMILGGVVYAARRERISRDLEAAEQTGQAATTQYVVVDKNTIAAGRGRRAAPSGPSRGTRYGSADPRRAAARRAGVEDRTRPHTANRIAPARRRPGSAEEAEDAMLDEQGF</sequence>
<proteinExistence type="inferred from homology"/>
<dbReference type="PROSITE" id="PS50895">
    <property type="entry name" value="SURF1"/>
    <property type="match status" value="1"/>
</dbReference>
<comment type="similarity">
    <text evidence="2 6">Belongs to the SURF1 family.</text>
</comment>